<keyword evidence="3" id="KW-1185">Reference proteome</keyword>
<dbReference type="InterPro" id="IPR043502">
    <property type="entry name" value="DNA/RNA_pol_sf"/>
</dbReference>
<dbReference type="PROSITE" id="PS50878">
    <property type="entry name" value="RT_POL"/>
    <property type="match status" value="1"/>
</dbReference>
<dbReference type="InterPro" id="IPR026960">
    <property type="entry name" value="RVT-Znf"/>
</dbReference>
<evidence type="ECO:0000313" key="3">
    <source>
        <dbReference type="Proteomes" id="UP000504610"/>
    </source>
</evidence>
<dbReference type="SUPFAM" id="SSF56672">
    <property type="entry name" value="DNA/RNA polymerases"/>
    <property type="match status" value="1"/>
</dbReference>
<evidence type="ECO:0000313" key="4">
    <source>
        <dbReference type="RefSeq" id="XP_056860315.1"/>
    </source>
</evidence>
<organism evidence="3 4">
    <name type="scientific">Raphanus sativus</name>
    <name type="common">Radish</name>
    <name type="synonym">Raphanus raphanistrum var. sativus</name>
    <dbReference type="NCBI Taxonomy" id="3726"/>
    <lineage>
        <taxon>Eukaryota</taxon>
        <taxon>Viridiplantae</taxon>
        <taxon>Streptophyta</taxon>
        <taxon>Embryophyta</taxon>
        <taxon>Tracheophyta</taxon>
        <taxon>Spermatophyta</taxon>
        <taxon>Magnoliopsida</taxon>
        <taxon>eudicotyledons</taxon>
        <taxon>Gunneridae</taxon>
        <taxon>Pentapetalae</taxon>
        <taxon>rosids</taxon>
        <taxon>malvids</taxon>
        <taxon>Brassicales</taxon>
        <taxon>Brassicaceae</taxon>
        <taxon>Brassiceae</taxon>
        <taxon>Raphanus</taxon>
    </lineage>
</organism>
<dbReference type="GeneID" id="130508694"/>
<dbReference type="Pfam" id="PF03372">
    <property type="entry name" value="Exo_endo_phos"/>
    <property type="match status" value="1"/>
</dbReference>
<feature type="region of interest" description="Disordered" evidence="1">
    <location>
        <begin position="77"/>
        <end position="180"/>
    </location>
</feature>
<sequence>MSHYSQSSRTPPPNPPRTPLELPVIPERGEVTSQTVGRRSALERVELPQQEQQRSGGFSSSLLARLQDVEVTYEQEDLRNKLNEGSSGSKRAQRSPEENLSSGQRVPATLRIGSPPGAATKTPRASANKKQAAGKAVVKRKTPAKPAPQGKKAPKAKVNRSPLQSTRLSKQMTTRSANQARKRLCIERETTDNLPVSQAQDPPAMVQGLGGELTVPRIREINKTLSPDILFLMETKNQDDFVLSELRFLGYEHHFTVPPIGLSGGLALFWKSGFSLDILESTPHFIDAKLKEHRAAFWETISHLGRGRDTAWLLSGDFNDILDNVEKVGGPERCEGSFIPFRGFVSENGLWDVKHIGNPLSWRGQRCTHFIRARLDRSLANCAWTDLFPSGRCDYLRFEGSDHRPLVTYLDTSRKKRRRLFRYDRSIKDLPEAKGIIEEAWRKDVLEQVEDKIKRCRNELIRWFKIKKENSAKAIVALQTSLEEHLSSGEPSPEKIKEISQQLSKAYKEEEQFWRQRSRAEIGGVFADYYSNLFTSAGSTGLATVEEVISCCISQETNQAITAIPSDLEIHHAVLDINAEKAPGPGGFSSGFYHSFWNEIGEDICREVREFFLSGKMDTKINETNICLLPKVPGAKSPSEFRPIALCNVRYKIVAKILTLRLQRYLDLIVPKHQSAFVPGRSITDNILITHETLHYLKISEATKRCAMVVKTDMSKAYDRIEWDFLERVLLQLGFDPVWVNWVMECVTTVSYSYLINGAPYGQVQPFRGLRQGDPLSPYLFILCAEVLTGLCMKEQQLGRFKGLQVARRCPFINHLLFADDTVFFSNTSVKSCTSLMRILKQYEECSGQCINLDKSTVSFSSKTPAEIKSRVQAAIGIDKEGGMGKYLGLPETFGRKKKDVFTGLVDKIRQRAQSWPTKFLSGAGKHVMLQTVLSAVPNYSMLSFKIPKSLCKRIQSVLTRFWWDSAPDKHKMAWVSWDRMATPKCVGGLGFKDLETFNDSLLAKLGWRIMNNPEALLSQVLKGKYFPECSFMESTQKQAASHGWTGILAGKEVLKKGLGYLVGDGENIAVWYDPWLSTSKPLTPIGPPTFENQQLRVRDLLLPGTNEWNLPMVRLHLPQYEEVIRQLIPSALKPPDKIVWLGECKGNYTTKTGYKMANLIEQHQLPFGFEWVKHVWRLDVPGKLQHFLWRALNEALPVADLLLRRGIEVAPECKVCGEVETIPHLLFLCPFAQKTWELAPLVLTRTQAQAFPPSDLRQMLTLLPNVINLPPAGFTCSPLSPWIVWNLWIARNKRLFENKVYTVEETLSKAVRDAKEWELAKEKPVTKELLSRRQEESLGD</sequence>
<protein>
    <submittedName>
        <fullName evidence="4">Uncharacterized protein LOC130508694</fullName>
    </submittedName>
</protein>
<dbReference type="RefSeq" id="XP_056860315.1">
    <property type="nucleotide sequence ID" value="XM_057004335.1"/>
</dbReference>
<feature type="domain" description="Reverse transcriptase" evidence="2">
    <location>
        <begin position="610"/>
        <end position="892"/>
    </location>
</feature>
<proteinExistence type="predicted"/>
<name>A0A9W3D8X1_RAPSA</name>
<dbReference type="Gene3D" id="3.60.10.10">
    <property type="entry name" value="Endonuclease/exonuclease/phosphatase"/>
    <property type="match status" value="1"/>
</dbReference>
<feature type="region of interest" description="Disordered" evidence="1">
    <location>
        <begin position="1"/>
        <end position="61"/>
    </location>
</feature>
<dbReference type="KEGG" id="rsz:130508694"/>
<dbReference type="GO" id="GO:0003824">
    <property type="term" value="F:catalytic activity"/>
    <property type="evidence" value="ECO:0007669"/>
    <property type="project" value="InterPro"/>
</dbReference>
<dbReference type="PANTHER" id="PTHR33116">
    <property type="entry name" value="REVERSE TRANSCRIPTASE ZINC-BINDING DOMAIN-CONTAINING PROTEIN-RELATED-RELATED"/>
    <property type="match status" value="1"/>
</dbReference>
<dbReference type="Pfam" id="PF13966">
    <property type="entry name" value="zf-RVT"/>
    <property type="match status" value="1"/>
</dbReference>
<gene>
    <name evidence="4" type="primary">LOC130508694</name>
</gene>
<evidence type="ECO:0000256" key="1">
    <source>
        <dbReference type="SAM" id="MobiDB-lite"/>
    </source>
</evidence>
<dbReference type="InterPro" id="IPR005135">
    <property type="entry name" value="Endo/exonuclease/phosphatase"/>
</dbReference>
<dbReference type="OrthoDB" id="1112573at2759"/>
<accession>A0A9W3D8X1</accession>
<dbReference type="Pfam" id="PF00078">
    <property type="entry name" value="RVT_1"/>
    <property type="match status" value="1"/>
</dbReference>
<feature type="compositionally biased region" description="Polar residues" evidence="1">
    <location>
        <begin position="161"/>
        <end position="179"/>
    </location>
</feature>
<dbReference type="InterPro" id="IPR000477">
    <property type="entry name" value="RT_dom"/>
</dbReference>
<dbReference type="CDD" id="cd01650">
    <property type="entry name" value="RT_nLTR_like"/>
    <property type="match status" value="1"/>
</dbReference>
<dbReference type="PANTHER" id="PTHR33116:SF86">
    <property type="entry name" value="REVERSE TRANSCRIPTASE DOMAIN-CONTAINING PROTEIN"/>
    <property type="match status" value="1"/>
</dbReference>
<dbReference type="Proteomes" id="UP000504610">
    <property type="component" value="Chromosome 2"/>
</dbReference>
<evidence type="ECO:0000259" key="2">
    <source>
        <dbReference type="PROSITE" id="PS50878"/>
    </source>
</evidence>
<dbReference type="InterPro" id="IPR036691">
    <property type="entry name" value="Endo/exonu/phosph_ase_sf"/>
</dbReference>
<reference evidence="3" key="1">
    <citation type="journal article" date="2019" name="Database">
        <title>The radish genome database (RadishGD): an integrated information resource for radish genomics.</title>
        <authorList>
            <person name="Yu H.J."/>
            <person name="Baek S."/>
            <person name="Lee Y.J."/>
            <person name="Cho A."/>
            <person name="Mun J.H."/>
        </authorList>
    </citation>
    <scope>NUCLEOTIDE SEQUENCE [LARGE SCALE GENOMIC DNA]</scope>
    <source>
        <strain evidence="3">cv. WK10039</strain>
    </source>
</reference>
<feature type="compositionally biased region" description="Polar residues" evidence="1">
    <location>
        <begin position="49"/>
        <end position="61"/>
    </location>
</feature>
<dbReference type="SUPFAM" id="SSF56219">
    <property type="entry name" value="DNase I-like"/>
    <property type="match status" value="1"/>
</dbReference>
<reference evidence="4" key="2">
    <citation type="submission" date="2025-08" db="UniProtKB">
        <authorList>
            <consortium name="RefSeq"/>
        </authorList>
    </citation>
    <scope>IDENTIFICATION</scope>
    <source>
        <tissue evidence="4">Leaf</tissue>
    </source>
</reference>